<dbReference type="InterPro" id="IPR019734">
    <property type="entry name" value="TPR_rpt"/>
</dbReference>
<dbReference type="InterPro" id="IPR013766">
    <property type="entry name" value="Thioredoxin_domain"/>
</dbReference>
<dbReference type="SMART" id="SM00028">
    <property type="entry name" value="TPR"/>
    <property type="match status" value="3"/>
</dbReference>
<protein>
    <recommendedName>
        <fullName evidence="1">Thioredoxin domain-containing protein</fullName>
    </recommendedName>
</protein>
<dbReference type="PANTHER" id="PTHR46050">
    <property type="entry name" value="TPR REPEAT-CONTAINING THIOREDOXIN"/>
    <property type="match status" value="1"/>
</dbReference>
<dbReference type="InterPro" id="IPR044534">
    <property type="entry name" value="TTL1-4"/>
</dbReference>
<evidence type="ECO:0000313" key="2">
    <source>
        <dbReference type="EMBL" id="KAK9146461.1"/>
    </source>
</evidence>
<comment type="caution">
    <text evidence="2">The sequence shown here is derived from an EMBL/GenBank/DDBJ whole genome shotgun (WGS) entry which is preliminary data.</text>
</comment>
<dbReference type="InterPro" id="IPR036249">
    <property type="entry name" value="Thioredoxin-like_sf"/>
</dbReference>
<dbReference type="GO" id="GO:0005737">
    <property type="term" value="C:cytoplasm"/>
    <property type="evidence" value="ECO:0007669"/>
    <property type="project" value="TreeGrafter"/>
</dbReference>
<name>A0AAP0K5N3_9MAGN</name>
<dbReference type="InterPro" id="IPR011990">
    <property type="entry name" value="TPR-like_helical_dom_sf"/>
</dbReference>
<dbReference type="Pfam" id="PF00085">
    <property type="entry name" value="Thioredoxin"/>
    <property type="match status" value="1"/>
</dbReference>
<dbReference type="Gene3D" id="3.40.30.10">
    <property type="entry name" value="Glutaredoxin"/>
    <property type="match status" value="1"/>
</dbReference>
<dbReference type="GO" id="GO:0006950">
    <property type="term" value="P:response to stress"/>
    <property type="evidence" value="ECO:0007669"/>
    <property type="project" value="UniProtKB-ARBA"/>
</dbReference>
<evidence type="ECO:0000313" key="3">
    <source>
        <dbReference type="Proteomes" id="UP001417504"/>
    </source>
</evidence>
<feature type="domain" description="Thioredoxin" evidence="1">
    <location>
        <begin position="174"/>
        <end position="264"/>
    </location>
</feature>
<keyword evidence="3" id="KW-1185">Reference proteome</keyword>
<sequence length="268" mass="30640">MYDDRFEEAVASSQQAFRLYPSDKDLGGLVRRARAASWAQTNGNQLFKRGKYKEACVAYAQGLEHDPLNSVLLCNRASCRFELNHFERASDDCTKALIVRPTYSGARLRRADCKAKMECWEAAIRDYEMVMRDTPGDEAAAKALFEAQLELRKERGEDIRHMIFGADVISITGSDNFKQLIMSQGMSVVLFNNSFEDNQLSDLLEQLCRRYLLVSFLKVDVEDHSDLIKQEGVSSIPAFKIYKKGLRVKEILGYNHDSLESFIKFYNN</sequence>
<dbReference type="EMBL" id="JBBNAE010000002">
    <property type="protein sequence ID" value="KAK9146461.1"/>
    <property type="molecule type" value="Genomic_DNA"/>
</dbReference>
<evidence type="ECO:0000259" key="1">
    <source>
        <dbReference type="Pfam" id="PF00085"/>
    </source>
</evidence>
<accession>A0AAP0K5N3</accession>
<proteinExistence type="predicted"/>
<dbReference type="PANTHER" id="PTHR46050:SF7">
    <property type="entry name" value="TETRATRICOPEPTIDE REPEAT (TPR)-LIKE SUPERFAMILY PROTEIN"/>
    <property type="match status" value="1"/>
</dbReference>
<gene>
    <name evidence="2" type="ORF">Sjap_006364</name>
</gene>
<dbReference type="CDD" id="cd02947">
    <property type="entry name" value="TRX_family"/>
    <property type="match status" value="1"/>
</dbReference>
<dbReference type="Proteomes" id="UP001417504">
    <property type="component" value="Unassembled WGS sequence"/>
</dbReference>
<dbReference type="SUPFAM" id="SSF48452">
    <property type="entry name" value="TPR-like"/>
    <property type="match status" value="1"/>
</dbReference>
<dbReference type="SUPFAM" id="SSF52833">
    <property type="entry name" value="Thioredoxin-like"/>
    <property type="match status" value="1"/>
</dbReference>
<dbReference type="AlphaFoldDB" id="A0AAP0K5N3"/>
<organism evidence="2 3">
    <name type="scientific">Stephania japonica</name>
    <dbReference type="NCBI Taxonomy" id="461633"/>
    <lineage>
        <taxon>Eukaryota</taxon>
        <taxon>Viridiplantae</taxon>
        <taxon>Streptophyta</taxon>
        <taxon>Embryophyta</taxon>
        <taxon>Tracheophyta</taxon>
        <taxon>Spermatophyta</taxon>
        <taxon>Magnoliopsida</taxon>
        <taxon>Ranunculales</taxon>
        <taxon>Menispermaceae</taxon>
        <taxon>Menispermoideae</taxon>
        <taxon>Cissampelideae</taxon>
        <taxon>Stephania</taxon>
    </lineage>
</organism>
<dbReference type="Gene3D" id="1.25.40.10">
    <property type="entry name" value="Tetratricopeptide repeat domain"/>
    <property type="match status" value="1"/>
</dbReference>
<reference evidence="2 3" key="1">
    <citation type="submission" date="2024-01" db="EMBL/GenBank/DDBJ databases">
        <title>Genome assemblies of Stephania.</title>
        <authorList>
            <person name="Yang L."/>
        </authorList>
    </citation>
    <scope>NUCLEOTIDE SEQUENCE [LARGE SCALE GENOMIC DNA]</scope>
    <source>
        <strain evidence="2">QJT</strain>
        <tissue evidence="2">Leaf</tissue>
    </source>
</reference>